<name>A0ABS6CZ81_9FIRM</name>
<comment type="subcellular location">
    <subcellularLocation>
        <location evidence="1">Cell membrane</location>
        <topology evidence="1">Multi-pass membrane protein</topology>
    </subcellularLocation>
</comment>
<evidence type="ECO:0000259" key="10">
    <source>
        <dbReference type="PROSITE" id="PS51104"/>
    </source>
</evidence>
<feature type="transmembrane region" description="Helical" evidence="9">
    <location>
        <begin position="178"/>
        <end position="198"/>
    </location>
</feature>
<feature type="transmembrane region" description="Helical" evidence="9">
    <location>
        <begin position="134"/>
        <end position="158"/>
    </location>
</feature>
<evidence type="ECO:0000256" key="5">
    <source>
        <dbReference type="ARBA" id="ARBA00022683"/>
    </source>
</evidence>
<keyword evidence="7 9" id="KW-1133">Transmembrane helix</keyword>
<feature type="transmembrane region" description="Helical" evidence="9">
    <location>
        <begin position="306"/>
        <end position="324"/>
    </location>
</feature>
<feature type="transmembrane region" description="Helical" evidence="9">
    <location>
        <begin position="330"/>
        <end position="348"/>
    </location>
</feature>
<dbReference type="PIRSF" id="PIRSF006304">
    <property type="entry name" value="GatC"/>
    <property type="match status" value="1"/>
</dbReference>
<feature type="transmembrane region" description="Helical" evidence="9">
    <location>
        <begin position="91"/>
        <end position="113"/>
    </location>
</feature>
<feature type="transmembrane region" description="Helical" evidence="9">
    <location>
        <begin position="218"/>
        <end position="239"/>
    </location>
</feature>
<comment type="caution">
    <text evidence="11">The sequence shown here is derived from an EMBL/GenBank/DDBJ whole genome shotgun (WGS) entry which is preliminary data.</text>
</comment>
<gene>
    <name evidence="11" type="ORF">HGO97_001950</name>
</gene>
<dbReference type="PROSITE" id="PS51104">
    <property type="entry name" value="PTS_EIIC_TYPE_2"/>
    <property type="match status" value="1"/>
</dbReference>
<dbReference type="PANTHER" id="PTHR37324">
    <property type="entry name" value="PTS SYSTEM GALACTITOL-SPECIFIC EIIC COMPONENT"/>
    <property type="match status" value="1"/>
</dbReference>
<feature type="transmembrane region" description="Helical" evidence="9">
    <location>
        <begin position="417"/>
        <end position="435"/>
    </location>
</feature>
<evidence type="ECO:0000313" key="12">
    <source>
        <dbReference type="Proteomes" id="UP000723714"/>
    </source>
</evidence>
<keyword evidence="4" id="KW-0762">Sugar transport</keyword>
<dbReference type="EMBL" id="JABACJ020000001">
    <property type="protein sequence ID" value="MBU3874574.1"/>
    <property type="molecule type" value="Genomic_DNA"/>
</dbReference>
<proteinExistence type="predicted"/>
<accession>A0ABS6CZ81</accession>
<evidence type="ECO:0000256" key="8">
    <source>
        <dbReference type="ARBA" id="ARBA00023136"/>
    </source>
</evidence>
<evidence type="ECO:0000256" key="6">
    <source>
        <dbReference type="ARBA" id="ARBA00022692"/>
    </source>
</evidence>
<evidence type="ECO:0000256" key="3">
    <source>
        <dbReference type="ARBA" id="ARBA00022475"/>
    </source>
</evidence>
<dbReference type="Proteomes" id="UP000723714">
    <property type="component" value="Unassembled WGS sequence"/>
</dbReference>
<evidence type="ECO:0000256" key="9">
    <source>
        <dbReference type="SAM" id="Phobius"/>
    </source>
</evidence>
<keyword evidence="8 9" id="KW-0472">Membrane</keyword>
<reference evidence="11 12" key="1">
    <citation type="submission" date="2021-06" db="EMBL/GenBank/DDBJ databases">
        <title>Faecalicatena sp. nov. isolated from porcine feces.</title>
        <authorList>
            <person name="Oh B.S."/>
            <person name="Lee J.H."/>
        </authorList>
    </citation>
    <scope>NUCLEOTIDE SEQUENCE [LARGE SCALE GENOMIC DNA]</scope>
    <source>
        <strain evidence="11 12">AGMB00832</strain>
    </source>
</reference>
<dbReference type="InterPro" id="IPR013014">
    <property type="entry name" value="PTS_EIIC_2"/>
</dbReference>
<dbReference type="InterPro" id="IPR013853">
    <property type="entry name" value="EIIC-GAT"/>
</dbReference>
<feature type="transmembrane region" description="Helical" evidence="9">
    <location>
        <begin position="6"/>
        <end position="29"/>
    </location>
</feature>
<feature type="domain" description="PTS EIIC type-2" evidence="10">
    <location>
        <begin position="6"/>
        <end position="436"/>
    </location>
</feature>
<keyword evidence="12" id="KW-1185">Reference proteome</keyword>
<evidence type="ECO:0000256" key="1">
    <source>
        <dbReference type="ARBA" id="ARBA00004651"/>
    </source>
</evidence>
<feature type="transmembrane region" description="Helical" evidence="9">
    <location>
        <begin position="36"/>
        <end position="54"/>
    </location>
</feature>
<dbReference type="Pfam" id="PF03611">
    <property type="entry name" value="EIIC-GAT"/>
    <property type="match status" value="1"/>
</dbReference>
<protein>
    <submittedName>
        <fullName evidence="11">PTS galactitol transporter subunit IIC</fullName>
    </submittedName>
</protein>
<evidence type="ECO:0000256" key="4">
    <source>
        <dbReference type="ARBA" id="ARBA00022597"/>
    </source>
</evidence>
<evidence type="ECO:0000313" key="11">
    <source>
        <dbReference type="EMBL" id="MBU3874574.1"/>
    </source>
</evidence>
<evidence type="ECO:0000256" key="2">
    <source>
        <dbReference type="ARBA" id="ARBA00022448"/>
    </source>
</evidence>
<dbReference type="InterPro" id="IPR004703">
    <property type="entry name" value="PTS_sugar-sp_permease"/>
</dbReference>
<keyword evidence="3" id="KW-1003">Cell membrane</keyword>
<keyword evidence="6 9" id="KW-0812">Transmembrane</keyword>
<keyword evidence="2" id="KW-0813">Transport</keyword>
<sequence>MIGKGINYIIDMGASVMLPIVIAVISICIGIKVGKAIRSGLMIGVGFVGLSLIVDMMNAELGPAAQAMSERFGLSLSVVDIGWPGASPITWSSNIATVAIPVAILVNVIMLVTKLTKTVNIDIWNIWHMTFTGAIAYAVTGNFWVGILGVVVHAAISYKLGDIWAPLMSDYFELDGLTVPHGTSAYMAPIACVIDVIIDKIPGIKKIDLTADTLQEKVGVLGEPIVIGGILGTVVGFLAGYGPQAALPLGVKMSAVMVLMPKIVKCIMEGLMPISERAKELMAKRFGNSQYYIGLDPAILLGDSQVVTAGLIFIPLTLLIAVIVPGNKVLPFGDLATIGFFIAIAVAVHKGNLFRTLISGSAIMFVTIWITNQTIPWVTKLAATTGSTDGSSLMAAMDQGGCPITYVFTQIFARENLMGMAVILIGYILCMVFAVRCSKKRAAELKEED</sequence>
<feature type="transmembrane region" description="Helical" evidence="9">
    <location>
        <begin position="353"/>
        <end position="371"/>
    </location>
</feature>
<evidence type="ECO:0000256" key="7">
    <source>
        <dbReference type="ARBA" id="ARBA00022989"/>
    </source>
</evidence>
<keyword evidence="5" id="KW-0598">Phosphotransferase system</keyword>
<dbReference type="PANTHER" id="PTHR37324:SF2">
    <property type="entry name" value="PTS SYSTEM GALACTITOL-SPECIFIC EIIC COMPONENT"/>
    <property type="match status" value="1"/>
</dbReference>
<organism evidence="11 12">
    <name type="scientific">Faecalicatena faecalis</name>
    <dbReference type="NCBI Taxonomy" id="2726362"/>
    <lineage>
        <taxon>Bacteria</taxon>
        <taxon>Bacillati</taxon>
        <taxon>Bacillota</taxon>
        <taxon>Clostridia</taxon>
        <taxon>Lachnospirales</taxon>
        <taxon>Lachnospiraceae</taxon>
        <taxon>Faecalicatena</taxon>
    </lineage>
</organism>